<dbReference type="RefSeq" id="XP_010469776.1">
    <property type="nucleotide sequence ID" value="XM_010471474.2"/>
</dbReference>
<feature type="region of interest" description="Disordered" evidence="1">
    <location>
        <begin position="250"/>
        <end position="272"/>
    </location>
</feature>
<reference evidence="2" key="1">
    <citation type="journal article" date="1997" name="Nucleic Acids Res.">
        <title>tRNAscan-SE: a program for improved detection of transfer RNA genes in genomic sequence.</title>
        <authorList>
            <person name="Lowe T.M."/>
            <person name="Eddy S.R."/>
        </authorList>
    </citation>
    <scope>NUCLEOTIDE SEQUENCE [LARGE SCALE GENOMIC DNA]</scope>
    <source>
        <strain evidence="2">r\DH55</strain>
    </source>
</reference>
<evidence type="ECO:0000256" key="1">
    <source>
        <dbReference type="SAM" id="MobiDB-lite"/>
    </source>
</evidence>
<dbReference type="InterPro" id="IPR007789">
    <property type="entry name" value="DUF688"/>
</dbReference>
<evidence type="ECO:0000313" key="2">
    <source>
        <dbReference type="Proteomes" id="UP000694864"/>
    </source>
</evidence>
<keyword evidence="2" id="KW-1185">Reference proteome</keyword>
<feature type="compositionally biased region" description="Polar residues" evidence="1">
    <location>
        <begin position="318"/>
        <end position="328"/>
    </location>
</feature>
<protein>
    <submittedName>
        <fullName evidence="3 4">Uncharacterized protein LOC104749776</fullName>
    </submittedName>
</protein>
<feature type="region of interest" description="Disordered" evidence="1">
    <location>
        <begin position="302"/>
        <end position="332"/>
    </location>
</feature>
<proteinExistence type="predicted"/>
<evidence type="ECO:0000313" key="3">
    <source>
        <dbReference type="RefSeq" id="XP_010469774.1"/>
    </source>
</evidence>
<dbReference type="GeneID" id="104749776"/>
<dbReference type="RefSeq" id="XP_010469774.1">
    <property type="nucleotide sequence ID" value="XM_010471472.2"/>
</dbReference>
<accession>A0ABM0WE48</accession>
<feature type="region of interest" description="Disordered" evidence="1">
    <location>
        <begin position="17"/>
        <end position="84"/>
    </location>
</feature>
<sequence length="596" mass="66840">MLMGSLMMEEKQLDFNRPLISIRRPTQTSESESKTRSFDSVTNKVLPSPPVYKSDIKSGPVRNPGTVPFQWEHQPGKPKDERKPVLQSNVEPHFVPKLPPGRERVELVRKPEARADHQTKTVSNNVSSYHVEDAKSHNSSRFDDYDSDGTYLDATDTLSRSESFFFNCSNVSGVNGLDGSGIVVEPFGTLSSDRQTQDLMMGRFLPAAKALTSETPPHLVRKPPKPEEPVKQLNKKVVFVKEKQNKVEQNPYRFHHSLDQEEEEDENTSSMASGVCGLVPQICLRSSLGLLNPVPSVRMQAPRAVSVRRMRSKYQDPAPTNESQNKVQTNEDKSKLKLVAQGSSQGESLSVSSIPQGKEKLENFGTASRAKVSKNFGELLASDDNTWEPSSETPVAEKTLYVDTVHSVDKKVQEESKKQYSLEIVPVKDVQNLTEVDEEAVIPQPKSTEEMNENKDEDFTKFSSEKVEECSDQAIVAVPESNVVEITKEKKINLEDQLQGITKNLEKSSRIHHRSSYHIVPPPPLPKAPSDSWLKRTLPTIPSKNNSFTWLQSLGDENHFTKVQTNPKWETMVKTSNTQQGFVCFSKETLNTIPEA</sequence>
<dbReference type="Pfam" id="PF05097">
    <property type="entry name" value="DUF688"/>
    <property type="match status" value="2"/>
</dbReference>
<dbReference type="PANTHER" id="PTHR33671:SF2">
    <property type="entry name" value="N-METHYLTRANSFERASE, PUTATIVE (DUF688)-RELATED"/>
    <property type="match status" value="1"/>
</dbReference>
<feature type="compositionally biased region" description="Basic and acidic residues" evidence="1">
    <location>
        <begin position="130"/>
        <end position="142"/>
    </location>
</feature>
<feature type="compositionally biased region" description="Basic and acidic residues" evidence="1">
    <location>
        <begin position="74"/>
        <end position="84"/>
    </location>
</feature>
<dbReference type="PANTHER" id="PTHR33671">
    <property type="entry name" value="N-METHYLTRANSFERASE, PUTATIVE (DUF688)-RELATED"/>
    <property type="match status" value="1"/>
</dbReference>
<name>A0ABM0WE48_CAMSA</name>
<reference evidence="3 4" key="3">
    <citation type="submission" date="2025-05" db="UniProtKB">
        <authorList>
            <consortium name="RefSeq"/>
        </authorList>
    </citation>
    <scope>IDENTIFICATION</scope>
    <source>
        <tissue evidence="3 4">Leaf</tissue>
    </source>
</reference>
<dbReference type="Proteomes" id="UP000694864">
    <property type="component" value="Chromosome 16"/>
</dbReference>
<evidence type="ECO:0000313" key="5">
    <source>
        <dbReference type="RefSeq" id="XP_010469776.1"/>
    </source>
</evidence>
<feature type="region of interest" description="Disordered" evidence="1">
    <location>
        <begin position="116"/>
        <end position="142"/>
    </location>
</feature>
<reference evidence="2" key="2">
    <citation type="journal article" date="2014" name="Nat. Commun.">
        <title>The emerging biofuel crop Camelina sativa retains a highly undifferentiated hexaploid genome structure.</title>
        <authorList>
            <person name="Kagale S."/>
            <person name="Koh C."/>
            <person name="Nixon J."/>
            <person name="Bollina V."/>
            <person name="Clarke W.E."/>
            <person name="Tuteja R."/>
            <person name="Spillane C."/>
            <person name="Robinson S.J."/>
            <person name="Links M.G."/>
            <person name="Clarke C."/>
            <person name="Higgins E.E."/>
            <person name="Huebert T."/>
            <person name="Sharpe A.G."/>
            <person name="Parkin I.A."/>
        </authorList>
    </citation>
    <scope>NUCLEOTIDE SEQUENCE [LARGE SCALE GENOMIC DNA]</scope>
    <source>
        <strain evidence="2">r\DH55</strain>
    </source>
</reference>
<organism evidence="2 3">
    <name type="scientific">Camelina sativa</name>
    <name type="common">False flax</name>
    <name type="synonym">Myagrum sativum</name>
    <dbReference type="NCBI Taxonomy" id="90675"/>
    <lineage>
        <taxon>Eukaryota</taxon>
        <taxon>Viridiplantae</taxon>
        <taxon>Streptophyta</taxon>
        <taxon>Embryophyta</taxon>
        <taxon>Tracheophyta</taxon>
        <taxon>Spermatophyta</taxon>
        <taxon>Magnoliopsida</taxon>
        <taxon>eudicotyledons</taxon>
        <taxon>Gunneridae</taxon>
        <taxon>Pentapetalae</taxon>
        <taxon>rosids</taxon>
        <taxon>malvids</taxon>
        <taxon>Brassicales</taxon>
        <taxon>Brassicaceae</taxon>
        <taxon>Camelineae</taxon>
        <taxon>Camelina</taxon>
    </lineage>
</organism>
<gene>
    <name evidence="3 4 5" type="primary">LOC104749776</name>
</gene>
<dbReference type="RefSeq" id="XP_010469775.1">
    <property type="nucleotide sequence ID" value="XM_010471473.2"/>
</dbReference>
<evidence type="ECO:0000313" key="4">
    <source>
        <dbReference type="RefSeq" id="XP_010469775.1"/>
    </source>
</evidence>